<sequence length="490" mass="52538">MQALQAVGTISLVFIITAKRTAANYAVNANAREASMLCTLVSWAGQRSKWNPDSEQETDDVDDILKLNMSLADEQWRKHFLTDDAEPKAVTYDASKHKQITGSAETWAEWTKQAQAAAKDNAQTAIKKKLKLEHITNGQLQAAKNEIIRLAAELQVIKDSTKGGTSTSETIDETKVQKEINSVVYGEEKEPADTALRTTNFGTAKYPRDAMCDGSSSDPKVKTVLGILACICLADNTNNGQKQGKVCAGNTGITDQTWNPTTTQTPPQGALAALLKICPRQGETKLTADKLPTAVDAISSLLTYDNAAGYIGIHQGAGCTAAQNAGMCVKYTDLANAQKDPKEAIGWLKKLNTLATNMAAGEAAAVRKSEATRQLNIKAKMLHSLVNSATVAQQPGVSGAAQTQTEQAERVVNKQKECTAHKDNKKACTEAKCSWKGGESEKGECEVGESKVKEEVKIENSDKEGASNTTGSNSFVIHKAPLLLAVLILE</sequence>
<proteinExistence type="predicted"/>
<evidence type="ECO:0000256" key="9">
    <source>
        <dbReference type="SAM" id="MobiDB-lite"/>
    </source>
</evidence>
<dbReference type="InterPro" id="IPR025932">
    <property type="entry name" value="Trypano_VSG_B_N_dom"/>
</dbReference>
<feature type="region of interest" description="Disordered" evidence="9">
    <location>
        <begin position="436"/>
        <end position="472"/>
    </location>
</feature>
<evidence type="ECO:0000313" key="11">
    <source>
        <dbReference type="EMBL" id="APD74767.1"/>
    </source>
</evidence>
<evidence type="ECO:0000256" key="1">
    <source>
        <dbReference type="ARBA" id="ARBA00002523"/>
    </source>
</evidence>
<keyword evidence="7" id="KW-0325">Glycoprotein</keyword>
<reference evidence="11" key="1">
    <citation type="submission" date="2016-08" db="EMBL/GenBank/DDBJ databases">
        <title>VSG repertoire of Trypanosoma brucei EATRO 1125.</title>
        <authorList>
            <person name="Cross G.A."/>
        </authorList>
    </citation>
    <scope>NUCLEOTIDE SEQUENCE</scope>
    <source>
        <strain evidence="11">EATRO 1125</strain>
    </source>
</reference>
<accession>A0A1J0RA60</accession>
<dbReference type="Pfam" id="PF13206">
    <property type="entry name" value="VSG_B"/>
    <property type="match status" value="1"/>
</dbReference>
<dbReference type="VEuPathDB" id="TriTrypDB:Tb10.v4.0145"/>
<evidence type="ECO:0000256" key="8">
    <source>
        <dbReference type="ARBA" id="ARBA00023288"/>
    </source>
</evidence>
<evidence type="ECO:0000256" key="7">
    <source>
        <dbReference type="ARBA" id="ARBA00023180"/>
    </source>
</evidence>
<protein>
    <submittedName>
        <fullName evidence="11">Variant surface glycoprotein 1125.4240</fullName>
    </submittedName>
</protein>
<evidence type="ECO:0000256" key="4">
    <source>
        <dbReference type="ARBA" id="ARBA00022622"/>
    </source>
</evidence>
<dbReference type="GO" id="GO:0098552">
    <property type="term" value="C:side of membrane"/>
    <property type="evidence" value="ECO:0007669"/>
    <property type="project" value="UniProtKB-KW"/>
</dbReference>
<evidence type="ECO:0000256" key="6">
    <source>
        <dbReference type="ARBA" id="ARBA00023136"/>
    </source>
</evidence>
<evidence type="ECO:0000259" key="10">
    <source>
        <dbReference type="Pfam" id="PF13206"/>
    </source>
</evidence>
<dbReference type="AlphaFoldDB" id="A0A1J0RA60"/>
<feature type="domain" description="Trypanosome variant surface glycoprotein B-type N-terminal" evidence="10">
    <location>
        <begin position="13"/>
        <end position="375"/>
    </location>
</feature>
<evidence type="ECO:0000256" key="2">
    <source>
        <dbReference type="ARBA" id="ARBA00004609"/>
    </source>
</evidence>
<keyword evidence="6" id="KW-0472">Membrane</keyword>
<dbReference type="VEuPathDB" id="TriTrypDB:Tb1125.Tb10.v4.0145"/>
<keyword evidence="5" id="KW-0732">Signal</keyword>
<feature type="compositionally biased region" description="Basic and acidic residues" evidence="9">
    <location>
        <begin position="438"/>
        <end position="465"/>
    </location>
</feature>
<dbReference type="InterPro" id="IPR027446">
    <property type="entry name" value="VSG_C_dom_sf"/>
</dbReference>
<evidence type="ECO:0000256" key="5">
    <source>
        <dbReference type="ARBA" id="ARBA00022729"/>
    </source>
</evidence>
<dbReference type="GO" id="GO:0005886">
    <property type="term" value="C:plasma membrane"/>
    <property type="evidence" value="ECO:0007669"/>
    <property type="project" value="UniProtKB-SubCell"/>
</dbReference>
<comment type="subcellular location">
    <subcellularLocation>
        <location evidence="2">Cell membrane</location>
        <topology evidence="2">Lipid-anchor</topology>
        <topology evidence="2">GPI-anchor</topology>
    </subcellularLocation>
</comment>
<dbReference type="EMBL" id="KX700811">
    <property type="protein sequence ID" value="APD74767.1"/>
    <property type="molecule type" value="Genomic_DNA"/>
</dbReference>
<keyword evidence="8" id="KW-0449">Lipoprotein</keyword>
<name>A0A1J0RA60_9TRYP</name>
<dbReference type="SUPFAM" id="SSF118251">
    <property type="entry name" value="Variant surface glycoprotein MITAT 1.2, VSG 221, C-terminal domain"/>
    <property type="match status" value="1"/>
</dbReference>
<dbReference type="VEuPathDB" id="TriTrypDB:Tb427_000191700"/>
<comment type="function">
    <text evidence="1">VSG forms a coat on the surface of the parasite. The trypanosome evades the immune response of the host by expressing a series of antigenically distinct VSGs from an estimated 1000 VSG genes.</text>
</comment>
<organism evidence="11">
    <name type="scientific">Trypanosoma brucei</name>
    <dbReference type="NCBI Taxonomy" id="5691"/>
    <lineage>
        <taxon>Eukaryota</taxon>
        <taxon>Discoba</taxon>
        <taxon>Euglenozoa</taxon>
        <taxon>Kinetoplastea</taxon>
        <taxon>Metakinetoplastina</taxon>
        <taxon>Trypanosomatida</taxon>
        <taxon>Trypanosomatidae</taxon>
        <taxon>Trypanosoma</taxon>
    </lineage>
</organism>
<keyword evidence="3" id="KW-1003">Cell membrane</keyword>
<evidence type="ECO:0000256" key="3">
    <source>
        <dbReference type="ARBA" id="ARBA00022475"/>
    </source>
</evidence>
<keyword evidence="4" id="KW-0336">GPI-anchor</keyword>